<dbReference type="UniPathway" id="UPA00031">
    <property type="reaction ID" value="UER00009"/>
</dbReference>
<gene>
    <name evidence="9" type="primary">hisA</name>
    <name evidence="12" type="ordered locus">Spirs_4283</name>
</gene>
<dbReference type="PANTHER" id="PTHR43090">
    <property type="entry name" value="1-(5-PHOSPHORIBOSYL)-5-[(5-PHOSPHORIBOSYLAMINO)METHYLIDENEAMINO] IMIDAZOLE-4-CARBOXAMIDE ISOMERASE"/>
    <property type="match status" value="1"/>
</dbReference>
<reference evidence="12 13" key="1">
    <citation type="journal article" date="2010" name="Stand. Genomic Sci.">
        <title>Complete genome sequence of Spirochaeta smaragdinae type strain (SEBR 4228).</title>
        <authorList>
            <person name="Mavromatis K."/>
            <person name="Yasawong M."/>
            <person name="Chertkov O."/>
            <person name="Lapidus A."/>
            <person name="Lucas S."/>
            <person name="Nolan M."/>
            <person name="Del Rio T.G."/>
            <person name="Tice H."/>
            <person name="Cheng J.F."/>
            <person name="Pitluck S."/>
            <person name="Liolios K."/>
            <person name="Ivanova N."/>
            <person name="Tapia R."/>
            <person name="Han C."/>
            <person name="Bruce D."/>
            <person name="Goodwin L."/>
            <person name="Pati A."/>
            <person name="Chen A."/>
            <person name="Palaniappan K."/>
            <person name="Land M."/>
            <person name="Hauser L."/>
            <person name="Chang Y.J."/>
            <person name="Jeffries C.D."/>
            <person name="Detter J.C."/>
            <person name="Rohde M."/>
            <person name="Brambilla E."/>
            <person name="Spring S."/>
            <person name="Goker M."/>
            <person name="Sikorski J."/>
            <person name="Woyke T."/>
            <person name="Bristow J."/>
            <person name="Eisen J.A."/>
            <person name="Markowitz V."/>
            <person name="Hugenholtz P."/>
            <person name="Klenk H.P."/>
            <person name="Kyrpides N.C."/>
        </authorList>
    </citation>
    <scope>NUCLEOTIDE SEQUENCE [LARGE SCALE GENOMIC DNA]</scope>
    <source>
        <strain evidence="13">DSM 11293 / JCM 15392 / SEBR 4228</strain>
    </source>
</reference>
<dbReference type="InterPro" id="IPR006063">
    <property type="entry name" value="HisA_bact_arch"/>
</dbReference>
<dbReference type="HAMAP" id="MF_01014">
    <property type="entry name" value="HisA"/>
    <property type="match status" value="1"/>
</dbReference>
<accession>E1RA37</accession>
<dbReference type="Gene3D" id="3.20.20.70">
    <property type="entry name" value="Aldolase class I"/>
    <property type="match status" value="1"/>
</dbReference>
<dbReference type="STRING" id="573413.Spirs_4283"/>
<dbReference type="RefSeq" id="WP_013256812.1">
    <property type="nucleotide sequence ID" value="NC_014364.1"/>
</dbReference>
<dbReference type="EC" id="5.3.1.16" evidence="9 11"/>
<dbReference type="FunFam" id="3.20.20.70:FF:000009">
    <property type="entry name" value="1-(5-phosphoribosyl)-5-[(5-phosphoribosylamino)methylideneamino] imidazole-4-carboxamide isomerase"/>
    <property type="match status" value="1"/>
</dbReference>
<feature type="active site" description="Proton donor" evidence="9">
    <location>
        <position position="129"/>
    </location>
</feature>
<comment type="subcellular location">
    <subcellularLocation>
        <location evidence="2 9 11">Cytoplasm</location>
    </subcellularLocation>
</comment>
<proteinExistence type="inferred from homology"/>
<dbReference type="SUPFAM" id="SSF51366">
    <property type="entry name" value="Ribulose-phoshate binding barrel"/>
    <property type="match status" value="1"/>
</dbReference>
<dbReference type="HOGENOM" id="CLU_048577_1_1_12"/>
<comment type="similarity">
    <text evidence="4 9 10">Belongs to the HisA/HisF family.</text>
</comment>
<evidence type="ECO:0000256" key="3">
    <source>
        <dbReference type="ARBA" id="ARBA00005133"/>
    </source>
</evidence>
<evidence type="ECO:0000256" key="11">
    <source>
        <dbReference type="RuleBase" id="RU003658"/>
    </source>
</evidence>
<protein>
    <recommendedName>
        <fullName evidence="9 11">1-(5-phosphoribosyl)-5-[(5-phosphoribosylamino)methylideneamino] imidazole-4-carboxamide isomerase</fullName>
        <ecNumber evidence="9 11">5.3.1.16</ecNumber>
    </recommendedName>
    <alternativeName>
        <fullName evidence="9">Phosphoribosylformimino-5-aminoimidazole carboxamide ribotide isomerase</fullName>
    </alternativeName>
</protein>
<dbReference type="OrthoDB" id="9781903at2"/>
<dbReference type="GO" id="GO:0000105">
    <property type="term" value="P:L-histidine biosynthetic process"/>
    <property type="evidence" value="ECO:0007669"/>
    <property type="project" value="UniProtKB-UniRule"/>
</dbReference>
<organism evidence="12 13">
    <name type="scientific">Sediminispirochaeta smaragdinae (strain DSM 11293 / JCM 15392 / SEBR 4228)</name>
    <name type="common">Spirochaeta smaragdinae</name>
    <dbReference type="NCBI Taxonomy" id="573413"/>
    <lineage>
        <taxon>Bacteria</taxon>
        <taxon>Pseudomonadati</taxon>
        <taxon>Spirochaetota</taxon>
        <taxon>Spirochaetia</taxon>
        <taxon>Spirochaetales</taxon>
        <taxon>Spirochaetaceae</taxon>
        <taxon>Sediminispirochaeta</taxon>
    </lineage>
</organism>
<dbReference type="GO" id="GO:0003949">
    <property type="term" value="F:1-(5-phosphoribosyl)-5-[(5-phosphoribosylamino)methylideneamino]imidazole-4-carboxamide isomerase activity"/>
    <property type="evidence" value="ECO:0007669"/>
    <property type="project" value="UniProtKB-UniRule"/>
</dbReference>
<comment type="catalytic activity">
    <reaction evidence="1 9 11">
        <text>1-(5-phospho-beta-D-ribosyl)-5-[(5-phospho-beta-D-ribosylamino)methylideneamino]imidazole-4-carboxamide = 5-[(5-phospho-1-deoxy-D-ribulos-1-ylimino)methylamino]-1-(5-phospho-beta-D-ribosyl)imidazole-4-carboxamide</text>
        <dbReference type="Rhea" id="RHEA:15469"/>
        <dbReference type="ChEBI" id="CHEBI:58435"/>
        <dbReference type="ChEBI" id="CHEBI:58525"/>
        <dbReference type="EC" id="5.3.1.16"/>
    </reaction>
</comment>
<dbReference type="InterPro" id="IPR011060">
    <property type="entry name" value="RibuloseP-bd_barrel"/>
</dbReference>
<evidence type="ECO:0000256" key="8">
    <source>
        <dbReference type="ARBA" id="ARBA00023235"/>
    </source>
</evidence>
<dbReference type="KEGG" id="ssm:Spirs_4283"/>
<dbReference type="EMBL" id="CP002116">
    <property type="protein sequence ID" value="ADK83356.1"/>
    <property type="molecule type" value="Genomic_DNA"/>
</dbReference>
<evidence type="ECO:0000313" key="12">
    <source>
        <dbReference type="EMBL" id="ADK83356.1"/>
    </source>
</evidence>
<dbReference type="CDD" id="cd04732">
    <property type="entry name" value="HisA"/>
    <property type="match status" value="1"/>
</dbReference>
<evidence type="ECO:0000256" key="1">
    <source>
        <dbReference type="ARBA" id="ARBA00000901"/>
    </source>
</evidence>
<feature type="active site" description="Proton acceptor" evidence="9">
    <location>
        <position position="8"/>
    </location>
</feature>
<sequence length="250" mass="27417">MTIIPAIDLLDGHCVRLYRGDYDRSTVYDTDPLEQAMRFKAAGARRIHLVDLDAARGKGKHNREVIRELCEKVEARFEVGGGIRNDHDVEELTAAGVDRLVIGTAFARDPSIIRRWTERFGKKFIAGIDATDGTAKISGWEEDAGISDVELAAMAAGNGAISIIYTNIKRDGTLSGPDIENSVRIAEASGLPVIISGGIGGEEDFRRIFGNKPEGIAGIIVGKALYEQRFDLKRVLALYQSEVEEAQEEW</sequence>
<evidence type="ECO:0000313" key="13">
    <source>
        <dbReference type="Proteomes" id="UP000002318"/>
    </source>
</evidence>
<dbReference type="Pfam" id="PF00977">
    <property type="entry name" value="His_biosynth"/>
    <property type="match status" value="1"/>
</dbReference>
<evidence type="ECO:0000256" key="2">
    <source>
        <dbReference type="ARBA" id="ARBA00004496"/>
    </source>
</evidence>
<dbReference type="NCBIfam" id="TIGR00007">
    <property type="entry name" value="1-(5-phosphoribosyl)-5-[(5-phosphoribosylamino)methylideneamino]imidazole-4-carboxamide isomerase"/>
    <property type="match status" value="1"/>
</dbReference>
<dbReference type="GO" id="GO:0000162">
    <property type="term" value="P:L-tryptophan biosynthetic process"/>
    <property type="evidence" value="ECO:0007669"/>
    <property type="project" value="TreeGrafter"/>
</dbReference>
<keyword evidence="5 9" id="KW-0963">Cytoplasm</keyword>
<dbReference type="Proteomes" id="UP000002318">
    <property type="component" value="Chromosome"/>
</dbReference>
<name>E1RA37_SEDSS</name>
<evidence type="ECO:0000256" key="7">
    <source>
        <dbReference type="ARBA" id="ARBA00023102"/>
    </source>
</evidence>
<dbReference type="InterPro" id="IPR013785">
    <property type="entry name" value="Aldolase_TIM"/>
</dbReference>
<dbReference type="eggNOG" id="COG0106">
    <property type="taxonomic scope" value="Bacteria"/>
</dbReference>
<evidence type="ECO:0000256" key="9">
    <source>
        <dbReference type="HAMAP-Rule" id="MF_01014"/>
    </source>
</evidence>
<evidence type="ECO:0000256" key="5">
    <source>
        <dbReference type="ARBA" id="ARBA00022490"/>
    </source>
</evidence>
<dbReference type="AlphaFoldDB" id="E1RA37"/>
<keyword evidence="7 9" id="KW-0368">Histidine biosynthesis</keyword>
<dbReference type="GO" id="GO:0005737">
    <property type="term" value="C:cytoplasm"/>
    <property type="evidence" value="ECO:0007669"/>
    <property type="project" value="UniProtKB-SubCell"/>
</dbReference>
<comment type="pathway">
    <text evidence="3 9 11">Amino-acid biosynthesis; L-histidine biosynthesis; L-histidine from 5-phospho-alpha-D-ribose 1-diphosphate: step 4/9.</text>
</comment>
<evidence type="ECO:0000256" key="10">
    <source>
        <dbReference type="RuleBase" id="RU003657"/>
    </source>
</evidence>
<evidence type="ECO:0000256" key="6">
    <source>
        <dbReference type="ARBA" id="ARBA00022605"/>
    </source>
</evidence>
<keyword evidence="6 9" id="KW-0028">Amino-acid biosynthesis</keyword>
<dbReference type="InterPro" id="IPR023016">
    <property type="entry name" value="HisA/PriA"/>
</dbReference>
<dbReference type="InterPro" id="IPR044524">
    <property type="entry name" value="Isoase_HisA-like"/>
</dbReference>
<keyword evidence="13" id="KW-1185">Reference proteome</keyword>
<dbReference type="InterPro" id="IPR006062">
    <property type="entry name" value="His_biosynth"/>
</dbReference>
<keyword evidence="8 9" id="KW-0413">Isomerase</keyword>
<dbReference type="PANTHER" id="PTHR43090:SF2">
    <property type="entry name" value="1-(5-PHOSPHORIBOSYL)-5-[(5-PHOSPHORIBOSYLAMINO)METHYLIDENEAMINO] IMIDAZOLE-4-CARBOXAMIDE ISOMERASE"/>
    <property type="match status" value="1"/>
</dbReference>
<evidence type="ECO:0000256" key="4">
    <source>
        <dbReference type="ARBA" id="ARBA00009667"/>
    </source>
</evidence>